<keyword evidence="2" id="KW-1185">Reference proteome</keyword>
<dbReference type="AlphaFoldDB" id="A0A3Q7G7M3"/>
<proteinExistence type="predicted"/>
<dbReference type="Gramene" id="Solyc03g059247.1.1">
    <property type="protein sequence ID" value="Solyc03g059247.1.1"/>
    <property type="gene ID" value="Solyc03g059247.1"/>
</dbReference>
<name>A0A3Q7G7M3_SOLLC</name>
<evidence type="ECO:0000313" key="2">
    <source>
        <dbReference type="Proteomes" id="UP000004994"/>
    </source>
</evidence>
<organism evidence="1">
    <name type="scientific">Solanum lycopersicum</name>
    <name type="common">Tomato</name>
    <name type="synonym">Lycopersicon esculentum</name>
    <dbReference type="NCBI Taxonomy" id="4081"/>
    <lineage>
        <taxon>Eukaryota</taxon>
        <taxon>Viridiplantae</taxon>
        <taxon>Streptophyta</taxon>
        <taxon>Embryophyta</taxon>
        <taxon>Tracheophyta</taxon>
        <taxon>Spermatophyta</taxon>
        <taxon>Magnoliopsida</taxon>
        <taxon>eudicotyledons</taxon>
        <taxon>Gunneridae</taxon>
        <taxon>Pentapetalae</taxon>
        <taxon>asterids</taxon>
        <taxon>lamiids</taxon>
        <taxon>Solanales</taxon>
        <taxon>Solanaceae</taxon>
        <taxon>Solanoideae</taxon>
        <taxon>Solaneae</taxon>
        <taxon>Solanum</taxon>
        <taxon>Solanum subgen. Lycopersicon</taxon>
    </lineage>
</organism>
<dbReference type="EnsemblPlants" id="Solyc03g059247.1.1">
    <property type="protein sequence ID" value="Solyc03g059247.1.1"/>
    <property type="gene ID" value="Solyc03g059247.1"/>
</dbReference>
<accession>A0A3Q7G7M3</accession>
<dbReference type="InParanoid" id="A0A3Q7G7M3"/>
<protein>
    <submittedName>
        <fullName evidence="1">Uncharacterized protein</fullName>
    </submittedName>
</protein>
<evidence type="ECO:0000313" key="1">
    <source>
        <dbReference type="EnsemblPlants" id="Solyc03g059247.1.1"/>
    </source>
</evidence>
<reference evidence="1" key="2">
    <citation type="submission" date="2019-01" db="UniProtKB">
        <authorList>
            <consortium name="EnsemblPlants"/>
        </authorList>
    </citation>
    <scope>IDENTIFICATION</scope>
    <source>
        <strain evidence="1">cv. Heinz 1706</strain>
    </source>
</reference>
<reference evidence="1" key="1">
    <citation type="journal article" date="2012" name="Nature">
        <title>The tomato genome sequence provides insights into fleshy fruit evolution.</title>
        <authorList>
            <consortium name="Tomato Genome Consortium"/>
        </authorList>
    </citation>
    <scope>NUCLEOTIDE SEQUENCE [LARGE SCALE GENOMIC DNA]</scope>
    <source>
        <strain evidence="1">cv. Heinz 1706</strain>
    </source>
</reference>
<sequence length="72" mass="7738">MSSSKDIGTISAIYSPCPLRNRSHSGCEVAFSLAHAVPESLHLERSICVFTSTKIDGSKLCITVEDILDVTV</sequence>
<dbReference type="Proteomes" id="UP000004994">
    <property type="component" value="Chromosome 3"/>
</dbReference>